<reference evidence="2" key="1">
    <citation type="journal article" date="2019" name="Int. J. Syst. Evol. Microbiol.">
        <title>The Global Catalogue of Microorganisms (GCM) 10K type strain sequencing project: providing services to taxonomists for standard genome sequencing and annotation.</title>
        <authorList>
            <consortium name="The Broad Institute Genomics Platform"/>
            <consortium name="The Broad Institute Genome Sequencing Center for Infectious Disease"/>
            <person name="Wu L."/>
            <person name="Ma J."/>
        </authorList>
    </citation>
    <scope>NUCLEOTIDE SEQUENCE [LARGE SCALE GENOMIC DNA]</scope>
    <source>
        <strain evidence="2">JCM 16083</strain>
    </source>
</reference>
<evidence type="ECO:0000313" key="2">
    <source>
        <dbReference type="Proteomes" id="UP001501126"/>
    </source>
</evidence>
<dbReference type="PANTHER" id="PTHR30469">
    <property type="entry name" value="MULTIDRUG RESISTANCE PROTEIN MDTA"/>
    <property type="match status" value="1"/>
</dbReference>
<dbReference type="Gene3D" id="2.40.420.20">
    <property type="match status" value="1"/>
</dbReference>
<evidence type="ECO:0008006" key="3">
    <source>
        <dbReference type="Google" id="ProtNLM"/>
    </source>
</evidence>
<dbReference type="Proteomes" id="UP001501126">
    <property type="component" value="Unassembled WGS sequence"/>
</dbReference>
<keyword evidence="2" id="KW-1185">Reference proteome</keyword>
<evidence type="ECO:0000313" key="1">
    <source>
        <dbReference type="EMBL" id="GAA0874550.1"/>
    </source>
</evidence>
<dbReference type="Gene3D" id="2.40.50.100">
    <property type="match status" value="1"/>
</dbReference>
<dbReference type="SUPFAM" id="SSF111369">
    <property type="entry name" value="HlyD-like secretion proteins"/>
    <property type="match status" value="1"/>
</dbReference>
<dbReference type="RefSeq" id="WP_343785449.1">
    <property type="nucleotide sequence ID" value="NZ_BAAAFH010000003.1"/>
</dbReference>
<comment type="caution">
    <text evidence="1">The sequence shown here is derived from an EMBL/GenBank/DDBJ whole genome shotgun (WGS) entry which is preliminary data.</text>
</comment>
<protein>
    <recommendedName>
        <fullName evidence="3">RND efflux pump membrane fusion protein barrel-sandwich domain-containing protein</fullName>
    </recommendedName>
</protein>
<gene>
    <name evidence="1" type="ORF">GCM10009118_09580</name>
</gene>
<proteinExistence type="predicted"/>
<sequence>MKPRHFVIIGSILVVLGLIFFRVNSGEKAESKKATASSIVYLPVMEVNNKVRSFSLEAYGQINSNLQIDLAFEVSGRLKKGEVQLKPGVRFRRGQILAAVDNSETVFTLSARKSSFLTLLANVMADVKLDYPEEVGKWTKFMNTISIDSYLPPLPKFNSKKEELFFTTRNIIAEFNTIRSQELRLEKYFFVAPFDGTITEVAAEPGAIVNPGTPVASIIKTGDYEVKIPIMLKDITFFEEKGTIEVTDASGIQIGKGRLSRISNVINRNTQSVDAYFSIEPLPGKKIFNGMYVNAKMNKESIAEAMAVPFLCVKENTVNIIKDSAIVSVPVQVLASVPDTLLVAGLKNGDFVITDQVANVPDSMRIVGIKKM</sequence>
<organism evidence="1 2">
    <name type="scientific">Wandonia haliotis</name>
    <dbReference type="NCBI Taxonomy" id="574963"/>
    <lineage>
        <taxon>Bacteria</taxon>
        <taxon>Pseudomonadati</taxon>
        <taxon>Bacteroidota</taxon>
        <taxon>Flavobacteriia</taxon>
        <taxon>Flavobacteriales</taxon>
        <taxon>Crocinitomicaceae</taxon>
        <taxon>Wandonia</taxon>
    </lineage>
</organism>
<name>A0ABP3XYL8_9FLAO</name>
<dbReference type="EMBL" id="BAAAFH010000003">
    <property type="protein sequence ID" value="GAA0874550.1"/>
    <property type="molecule type" value="Genomic_DNA"/>
</dbReference>
<accession>A0ABP3XYL8</accession>